<sequence length="80" mass="8943">MQSVTYSAWENLSPEARGALKDIWDQVDTKVHVDKFAVAAGRHVSSLEHSLEVDFAVLDNRIIELLDQLCKLSAIFRTGS</sequence>
<evidence type="ECO:0000313" key="1">
    <source>
        <dbReference type="EMBL" id="ONK73634.1"/>
    </source>
</evidence>
<evidence type="ECO:0000313" key="2">
    <source>
        <dbReference type="Proteomes" id="UP000243459"/>
    </source>
</evidence>
<dbReference type="Gramene" id="ONK73634">
    <property type="protein sequence ID" value="ONK73634"/>
    <property type="gene ID" value="A4U43_C04F33660"/>
</dbReference>
<dbReference type="Proteomes" id="UP000243459">
    <property type="component" value="Chromosome 4"/>
</dbReference>
<organism evidence="1 2">
    <name type="scientific">Asparagus officinalis</name>
    <name type="common">Garden asparagus</name>
    <dbReference type="NCBI Taxonomy" id="4686"/>
    <lineage>
        <taxon>Eukaryota</taxon>
        <taxon>Viridiplantae</taxon>
        <taxon>Streptophyta</taxon>
        <taxon>Embryophyta</taxon>
        <taxon>Tracheophyta</taxon>
        <taxon>Spermatophyta</taxon>
        <taxon>Magnoliopsida</taxon>
        <taxon>Liliopsida</taxon>
        <taxon>Asparagales</taxon>
        <taxon>Asparagaceae</taxon>
        <taxon>Asparagoideae</taxon>
        <taxon>Asparagus</taxon>
    </lineage>
</organism>
<dbReference type="EMBL" id="CM007384">
    <property type="protein sequence ID" value="ONK73634.1"/>
    <property type="molecule type" value="Genomic_DNA"/>
</dbReference>
<protein>
    <submittedName>
        <fullName evidence="1">Uncharacterized protein</fullName>
    </submittedName>
</protein>
<accession>A0A5P1F6A4</accession>
<gene>
    <name evidence="1" type="ORF">A4U43_C04F33660</name>
</gene>
<proteinExistence type="predicted"/>
<reference evidence="2" key="1">
    <citation type="journal article" date="2017" name="Nat. Commun.">
        <title>The asparagus genome sheds light on the origin and evolution of a young Y chromosome.</title>
        <authorList>
            <person name="Harkess A."/>
            <person name="Zhou J."/>
            <person name="Xu C."/>
            <person name="Bowers J.E."/>
            <person name="Van der Hulst R."/>
            <person name="Ayyampalayam S."/>
            <person name="Mercati F."/>
            <person name="Riccardi P."/>
            <person name="McKain M.R."/>
            <person name="Kakrana A."/>
            <person name="Tang H."/>
            <person name="Ray J."/>
            <person name="Groenendijk J."/>
            <person name="Arikit S."/>
            <person name="Mathioni S.M."/>
            <person name="Nakano M."/>
            <person name="Shan H."/>
            <person name="Telgmann-Rauber A."/>
            <person name="Kanno A."/>
            <person name="Yue Z."/>
            <person name="Chen H."/>
            <person name="Li W."/>
            <person name="Chen Y."/>
            <person name="Xu X."/>
            <person name="Zhang Y."/>
            <person name="Luo S."/>
            <person name="Chen H."/>
            <person name="Gao J."/>
            <person name="Mao Z."/>
            <person name="Pires J.C."/>
            <person name="Luo M."/>
            <person name="Kudrna D."/>
            <person name="Wing R.A."/>
            <person name="Meyers B.C."/>
            <person name="Yi K."/>
            <person name="Kong H."/>
            <person name="Lavrijsen P."/>
            <person name="Sunseri F."/>
            <person name="Falavigna A."/>
            <person name="Ye Y."/>
            <person name="Leebens-Mack J.H."/>
            <person name="Chen G."/>
        </authorList>
    </citation>
    <scope>NUCLEOTIDE SEQUENCE [LARGE SCALE GENOMIC DNA]</scope>
    <source>
        <strain evidence="2">cv. DH0086</strain>
    </source>
</reference>
<keyword evidence="2" id="KW-1185">Reference proteome</keyword>
<dbReference type="AlphaFoldDB" id="A0A5P1F6A4"/>
<name>A0A5P1F6A4_ASPOF</name>